<feature type="transmembrane region" description="Helical" evidence="1">
    <location>
        <begin position="96"/>
        <end position="116"/>
    </location>
</feature>
<reference evidence="2 3" key="1">
    <citation type="submission" date="2024-07" db="EMBL/GenBank/DDBJ databases">
        <title>Description of Labrys sedimenti sp. nov., isolated from a diclofenac-degrading enrichment culture.</title>
        <authorList>
            <person name="Tancsics A."/>
            <person name="Csepanyi A."/>
        </authorList>
    </citation>
    <scope>NUCLEOTIDE SEQUENCE [LARGE SCALE GENOMIC DNA]</scope>
    <source>
        <strain evidence="2 3">LMG 23578</strain>
    </source>
</reference>
<gene>
    <name evidence="2" type="ORF">ABXS05_00010</name>
</gene>
<comment type="caution">
    <text evidence="2">The sequence shown here is derived from an EMBL/GenBank/DDBJ whole genome shotgun (WGS) entry which is preliminary data.</text>
</comment>
<sequence length="119" mass="13514">MAIWRYWPGNDPATIKPSLIKSIFVDGETQSRFKDKALVFWLLAGWAVVPSLWFLAELAWWSPYSEQLPDNITTQQLEVRKQRIEEFKYMQSLSRAIWVAVLAVLAVLFGVSISGAPAG</sequence>
<organism evidence="2 3">
    <name type="scientific">Labrys neptuniae</name>
    <dbReference type="NCBI Taxonomy" id="376174"/>
    <lineage>
        <taxon>Bacteria</taxon>
        <taxon>Pseudomonadati</taxon>
        <taxon>Pseudomonadota</taxon>
        <taxon>Alphaproteobacteria</taxon>
        <taxon>Hyphomicrobiales</taxon>
        <taxon>Xanthobacteraceae</taxon>
        <taxon>Labrys</taxon>
    </lineage>
</organism>
<evidence type="ECO:0000313" key="2">
    <source>
        <dbReference type="EMBL" id="MEW9303902.1"/>
    </source>
</evidence>
<keyword evidence="1" id="KW-0472">Membrane</keyword>
<keyword evidence="1" id="KW-0812">Transmembrane</keyword>
<dbReference type="Proteomes" id="UP001555786">
    <property type="component" value="Unassembled WGS sequence"/>
</dbReference>
<dbReference type="EMBL" id="JBFNQD010000001">
    <property type="protein sequence ID" value="MEW9303902.1"/>
    <property type="molecule type" value="Genomic_DNA"/>
</dbReference>
<name>A0ABV3PE39_9HYPH</name>
<feature type="transmembrane region" description="Helical" evidence="1">
    <location>
        <begin position="38"/>
        <end position="61"/>
    </location>
</feature>
<protein>
    <submittedName>
        <fullName evidence="2">Uncharacterized protein</fullName>
    </submittedName>
</protein>
<proteinExistence type="predicted"/>
<accession>A0ABV3PE39</accession>
<dbReference type="RefSeq" id="WP_367622483.1">
    <property type="nucleotide sequence ID" value="NZ_JBFNQD010000001.1"/>
</dbReference>
<keyword evidence="1" id="KW-1133">Transmembrane helix</keyword>
<evidence type="ECO:0000256" key="1">
    <source>
        <dbReference type="SAM" id="Phobius"/>
    </source>
</evidence>
<keyword evidence="3" id="KW-1185">Reference proteome</keyword>
<evidence type="ECO:0000313" key="3">
    <source>
        <dbReference type="Proteomes" id="UP001555786"/>
    </source>
</evidence>